<dbReference type="EMBL" id="WIXE01009671">
    <property type="protein sequence ID" value="KAK5978232.1"/>
    <property type="molecule type" value="Genomic_DNA"/>
</dbReference>
<evidence type="ECO:0000256" key="1">
    <source>
        <dbReference type="SAM" id="Phobius"/>
    </source>
</evidence>
<evidence type="ECO:0000313" key="4">
    <source>
        <dbReference type="Proteomes" id="UP001331761"/>
    </source>
</evidence>
<gene>
    <name evidence="2" type="ORF">GCK32_022364</name>
    <name evidence="3" type="ORF">GCK32_022424</name>
</gene>
<feature type="transmembrane region" description="Helical" evidence="1">
    <location>
        <begin position="24"/>
        <end position="49"/>
    </location>
</feature>
<keyword evidence="1" id="KW-0812">Transmembrane</keyword>
<protein>
    <submittedName>
        <fullName evidence="2">Uncharacterized protein</fullName>
    </submittedName>
</protein>
<organism evidence="2 4">
    <name type="scientific">Trichostrongylus colubriformis</name>
    <name type="common">Black scour worm</name>
    <dbReference type="NCBI Taxonomy" id="6319"/>
    <lineage>
        <taxon>Eukaryota</taxon>
        <taxon>Metazoa</taxon>
        <taxon>Ecdysozoa</taxon>
        <taxon>Nematoda</taxon>
        <taxon>Chromadorea</taxon>
        <taxon>Rhabditida</taxon>
        <taxon>Rhabditina</taxon>
        <taxon>Rhabditomorpha</taxon>
        <taxon>Strongyloidea</taxon>
        <taxon>Trichostrongylidae</taxon>
        <taxon>Trichostrongylus</taxon>
    </lineage>
</organism>
<comment type="caution">
    <text evidence="2">The sequence shown here is derived from an EMBL/GenBank/DDBJ whole genome shotgun (WGS) entry which is preliminary data.</text>
</comment>
<keyword evidence="1" id="KW-0472">Membrane</keyword>
<reference evidence="2 4" key="1">
    <citation type="submission" date="2019-10" db="EMBL/GenBank/DDBJ databases">
        <title>Assembly and Annotation for the nematode Trichostrongylus colubriformis.</title>
        <authorList>
            <person name="Martin J."/>
        </authorList>
    </citation>
    <scope>NUCLEOTIDE SEQUENCE [LARGE SCALE GENOMIC DNA]</scope>
    <source>
        <strain evidence="2">G859</strain>
        <tissue evidence="2">Whole worm</tissue>
    </source>
</reference>
<dbReference type="Proteomes" id="UP001331761">
    <property type="component" value="Unassembled WGS sequence"/>
</dbReference>
<sequence length="106" mass="11776">MSSTSTVDFELRSHHLGCNCQYPMILLGFVILAIAALFACVCICCIDATKCSPFKTSRKSAWLKSAPLRDANKFIEQKVSDGRKFAHILMLMYIDSLLENCGVPLN</sequence>
<keyword evidence="4" id="KW-1185">Reference proteome</keyword>
<accession>A0AAN8ENA4</accession>
<name>A0AAN8ENA4_TRICO</name>
<proteinExistence type="predicted"/>
<evidence type="ECO:0000313" key="3">
    <source>
        <dbReference type="EMBL" id="KAK5978232.1"/>
    </source>
</evidence>
<evidence type="ECO:0000313" key="2">
    <source>
        <dbReference type="EMBL" id="KAK5964731.1"/>
    </source>
</evidence>
<dbReference type="AlphaFoldDB" id="A0AAN8ENA4"/>
<dbReference type="EMBL" id="WIXE01025387">
    <property type="protein sequence ID" value="KAK5964731.1"/>
    <property type="molecule type" value="Genomic_DNA"/>
</dbReference>
<keyword evidence="1" id="KW-1133">Transmembrane helix</keyword>